<dbReference type="Pfam" id="PF05685">
    <property type="entry name" value="Uma2"/>
    <property type="match status" value="1"/>
</dbReference>
<proteinExistence type="predicted"/>
<keyword evidence="2" id="KW-0540">Nuclease</keyword>
<accession>A0A1H5SYX7</accession>
<evidence type="ECO:0000313" key="2">
    <source>
        <dbReference type="EMBL" id="SEF55138.1"/>
    </source>
</evidence>
<dbReference type="OrthoDB" id="119052at2"/>
<evidence type="ECO:0000259" key="1">
    <source>
        <dbReference type="Pfam" id="PF05685"/>
    </source>
</evidence>
<reference evidence="2 3" key="1">
    <citation type="submission" date="2016-10" db="EMBL/GenBank/DDBJ databases">
        <authorList>
            <person name="de Groot N.N."/>
        </authorList>
    </citation>
    <scope>NUCLEOTIDE SEQUENCE [LARGE SCALE GENOMIC DNA]</scope>
    <source>
        <strain evidence="2 3">DSM 22489</strain>
    </source>
</reference>
<dbReference type="Gene3D" id="3.90.1570.10">
    <property type="entry name" value="tt1808, chain A"/>
    <property type="match status" value="1"/>
</dbReference>
<organism evidence="2 3">
    <name type="scientific">Bryocella elongata</name>
    <dbReference type="NCBI Taxonomy" id="863522"/>
    <lineage>
        <taxon>Bacteria</taxon>
        <taxon>Pseudomonadati</taxon>
        <taxon>Acidobacteriota</taxon>
        <taxon>Terriglobia</taxon>
        <taxon>Terriglobales</taxon>
        <taxon>Acidobacteriaceae</taxon>
        <taxon>Bryocella</taxon>
    </lineage>
</organism>
<name>A0A1H5SYX7_9BACT</name>
<dbReference type="InterPro" id="IPR011335">
    <property type="entry name" value="Restrct_endonuc-II-like"/>
</dbReference>
<dbReference type="EMBL" id="FNVA01000001">
    <property type="protein sequence ID" value="SEF55138.1"/>
    <property type="molecule type" value="Genomic_DNA"/>
</dbReference>
<feature type="domain" description="Putative restriction endonuclease" evidence="1">
    <location>
        <begin position="19"/>
        <end position="143"/>
    </location>
</feature>
<protein>
    <submittedName>
        <fullName evidence="2">Endonuclease, Uma2 family (Restriction endonuclease fold)</fullName>
    </submittedName>
</protein>
<keyword evidence="3" id="KW-1185">Reference proteome</keyword>
<dbReference type="Proteomes" id="UP000236728">
    <property type="component" value="Unassembled WGS sequence"/>
</dbReference>
<dbReference type="InterPro" id="IPR012296">
    <property type="entry name" value="Nuclease_put_TT1808"/>
</dbReference>
<dbReference type="CDD" id="cd06260">
    <property type="entry name" value="DUF820-like"/>
    <property type="match status" value="1"/>
</dbReference>
<sequence>MATTPSLLPIDAYLRTSYEPDADYVDGDIEERHLGEYEHARIQSLLSALFIRNEKDWRITTVVEQRIRVTPTRVRIADIAVLRADAPRESVTQTPPLICIEVLSPEDRIPRVEKRLADYLAMGIENIWLIDPIRRSAHTYDAQGLHHADSTNLHVPHTPIHLDMTEIFAALD</sequence>
<dbReference type="AlphaFoldDB" id="A0A1H5SYX7"/>
<evidence type="ECO:0000313" key="3">
    <source>
        <dbReference type="Proteomes" id="UP000236728"/>
    </source>
</evidence>
<gene>
    <name evidence="2" type="ORF">SAMN05421819_0390</name>
</gene>
<keyword evidence="2" id="KW-0255">Endonuclease</keyword>
<dbReference type="GO" id="GO:0004519">
    <property type="term" value="F:endonuclease activity"/>
    <property type="evidence" value="ECO:0007669"/>
    <property type="project" value="UniProtKB-KW"/>
</dbReference>
<keyword evidence="2" id="KW-0378">Hydrolase</keyword>
<dbReference type="PANTHER" id="PTHR34107:SF4">
    <property type="entry name" value="SLL1222 PROTEIN"/>
    <property type="match status" value="1"/>
</dbReference>
<dbReference type="RefSeq" id="WP_103931332.1">
    <property type="nucleotide sequence ID" value="NZ_FNVA01000001.1"/>
</dbReference>
<dbReference type="SUPFAM" id="SSF52980">
    <property type="entry name" value="Restriction endonuclease-like"/>
    <property type="match status" value="1"/>
</dbReference>
<dbReference type="InterPro" id="IPR008538">
    <property type="entry name" value="Uma2"/>
</dbReference>
<dbReference type="PANTHER" id="PTHR34107">
    <property type="entry name" value="SLL0198 PROTEIN-RELATED"/>
    <property type="match status" value="1"/>
</dbReference>